<comment type="caution">
    <text evidence="3">The sequence shown here is derived from an EMBL/GenBank/DDBJ whole genome shotgun (WGS) entry which is preliminary data.</text>
</comment>
<sequence length="865" mass="93732">MIANDALLTRVVGCLPIKGHIKESIRYPGVYLLGTLVTTCSPAECCKLYEHSGLMDTVTSCCSDAAPPRRHQGRIYCEDVKVGLQFLRRMSNQGTMVEKMVHSEKIMSALLHGLTCPDDVAVTLALGMLKNIVFYSREARTTVSGNWPIIENLLLTFDRPELENNRLRVQMLSRICFDEEAWTGPLSSATAKGDEKSLIDCFFRYPMRRHHKAIVRAITGSAGFDASARAQALELATAAGLTEIIPLLTKAADARLVSIVFRGEAGNELEAKVGCAARLCDAMMKFSTRFAHEPDIYYTRPGGDLAMMDDTPDMLGLSDGDVLVLKIGDRIEQLCALMTRCPDTWRTKIAFREMSQAILNIPQVVLIYPVSPSIAKAIAASFHPEYFENLKQMAFIEGVADALCENASFVHKLLCAFCSARGEERDEAGAAIFQLAQQAKSENSAALLSHPFAEDLVPDISARLARGDTTPATGLVGKVHHCPDLMRAIGEDTTIIDSAVTCLKGDLEPGRPNGGGPGGLVRGLPGQVGQVAAVLNVLWRCCVDNSDAAGLRKMAGAALPFVTDKHKEWGRNTYSQLQSEVRAAIAAKGADRLPLEERDCLSALLPLLVPLVEREAAAAAAAEDTAASAADALLAELDAEEDAKNKKKKPKKKKKKKAEPSVEQVDDGLTDFQRWELSEAAAALEARKRQKNLDDAARVMEAAAQRQAEAAAQAQKQAQEQEIEAQIAALGRPPSPPPEREETMEEIEAQIAALGRPPSPPEREETMEEIEARIAALGRPSSPPEREETMEEIEAQIAALGPPPPSAPAADIAAQVDELYAESGVAKPEGAMLVELISLLEKQLFGQAGEGRIKARVKRLQEIMQ</sequence>
<reference evidence="3 4" key="1">
    <citation type="journal article" date="2023" name="Commun. Biol.">
        <title>Genome analysis of Parmales, the sister group of diatoms, reveals the evolutionary specialization of diatoms from phago-mixotrophs to photoautotrophs.</title>
        <authorList>
            <person name="Ban H."/>
            <person name="Sato S."/>
            <person name="Yoshikawa S."/>
            <person name="Yamada K."/>
            <person name="Nakamura Y."/>
            <person name="Ichinomiya M."/>
            <person name="Sato N."/>
            <person name="Blanc-Mathieu R."/>
            <person name="Endo H."/>
            <person name="Kuwata A."/>
            <person name="Ogata H."/>
        </authorList>
    </citation>
    <scope>NUCLEOTIDE SEQUENCE [LARGE SCALE GENOMIC DNA]</scope>
</reference>
<name>A0ABQ6MTY1_9STRA</name>
<dbReference type="Proteomes" id="UP001165060">
    <property type="component" value="Unassembled WGS sequence"/>
</dbReference>
<dbReference type="InterPro" id="IPR016024">
    <property type="entry name" value="ARM-type_fold"/>
</dbReference>
<feature type="compositionally biased region" description="Basic residues" evidence="2">
    <location>
        <begin position="645"/>
        <end position="657"/>
    </location>
</feature>
<dbReference type="EMBL" id="BRYB01003244">
    <property type="protein sequence ID" value="GMI33352.1"/>
    <property type="molecule type" value="Genomic_DNA"/>
</dbReference>
<feature type="coiled-coil region" evidence="1">
    <location>
        <begin position="697"/>
        <end position="724"/>
    </location>
</feature>
<gene>
    <name evidence="3" type="ORF">TeGR_g4292</name>
</gene>
<evidence type="ECO:0000313" key="4">
    <source>
        <dbReference type="Proteomes" id="UP001165060"/>
    </source>
</evidence>
<feature type="region of interest" description="Disordered" evidence="2">
    <location>
        <begin position="641"/>
        <end position="666"/>
    </location>
</feature>
<accession>A0ABQ6MTY1</accession>
<organism evidence="3 4">
    <name type="scientific">Tetraparma gracilis</name>
    <dbReference type="NCBI Taxonomy" id="2962635"/>
    <lineage>
        <taxon>Eukaryota</taxon>
        <taxon>Sar</taxon>
        <taxon>Stramenopiles</taxon>
        <taxon>Ochrophyta</taxon>
        <taxon>Bolidophyceae</taxon>
        <taxon>Parmales</taxon>
        <taxon>Triparmaceae</taxon>
        <taxon>Tetraparma</taxon>
    </lineage>
</organism>
<keyword evidence="1" id="KW-0175">Coiled coil</keyword>
<evidence type="ECO:0000256" key="1">
    <source>
        <dbReference type="SAM" id="Coils"/>
    </source>
</evidence>
<evidence type="ECO:0000313" key="3">
    <source>
        <dbReference type="EMBL" id="GMI33352.1"/>
    </source>
</evidence>
<evidence type="ECO:0000256" key="2">
    <source>
        <dbReference type="SAM" id="MobiDB-lite"/>
    </source>
</evidence>
<dbReference type="SUPFAM" id="SSF48371">
    <property type="entry name" value="ARM repeat"/>
    <property type="match status" value="1"/>
</dbReference>
<keyword evidence="4" id="KW-1185">Reference proteome</keyword>
<protein>
    <submittedName>
        <fullName evidence="3">Uncharacterized protein</fullName>
    </submittedName>
</protein>
<proteinExistence type="predicted"/>